<dbReference type="SUPFAM" id="SSF81648">
    <property type="entry name" value="a domain/subunit of cytochrome bc1 complex (Ubiquinol-cytochrome c reductase)"/>
    <property type="match status" value="1"/>
</dbReference>
<evidence type="ECO:0000256" key="10">
    <source>
        <dbReference type="ARBA" id="ARBA00022982"/>
    </source>
</evidence>
<dbReference type="InterPro" id="IPR005798">
    <property type="entry name" value="Cyt_b/b6_C"/>
</dbReference>
<dbReference type="GO" id="GO:0016020">
    <property type="term" value="C:membrane"/>
    <property type="evidence" value="ECO:0007669"/>
    <property type="project" value="UniProtKB-SubCell"/>
</dbReference>
<dbReference type="InterPro" id="IPR041854">
    <property type="entry name" value="BFD-like_2Fe2S-bd_dom_sf"/>
</dbReference>
<keyword evidence="8" id="KW-0479">Metal-binding</keyword>
<keyword evidence="7 14" id="KW-0812">Transmembrane</keyword>
<dbReference type="GO" id="GO:0016491">
    <property type="term" value="F:oxidoreductase activity"/>
    <property type="evidence" value="ECO:0007669"/>
    <property type="project" value="InterPro"/>
</dbReference>
<name>A0A1A6C3T1_9GAMM</name>
<keyword evidence="11 14" id="KW-1133">Transmembrane helix</keyword>
<dbReference type="PRINTS" id="PR00411">
    <property type="entry name" value="PNDRDTASEI"/>
</dbReference>
<dbReference type="Gene3D" id="1.20.810.10">
    <property type="entry name" value="Cytochrome Bc1 Complex, Chain C"/>
    <property type="match status" value="1"/>
</dbReference>
<keyword evidence="6" id="KW-0285">Flavoprotein</keyword>
<dbReference type="Pfam" id="PF04324">
    <property type="entry name" value="Fer2_BFD"/>
    <property type="match status" value="1"/>
</dbReference>
<evidence type="ECO:0000256" key="12">
    <source>
        <dbReference type="ARBA" id="ARBA00023004"/>
    </source>
</evidence>
<dbReference type="PRINTS" id="PR00368">
    <property type="entry name" value="FADPNR"/>
</dbReference>
<dbReference type="InterPro" id="IPR027387">
    <property type="entry name" value="Cytb/b6-like_sf"/>
</dbReference>
<evidence type="ECO:0000259" key="15">
    <source>
        <dbReference type="PROSITE" id="PS51003"/>
    </source>
</evidence>
<keyword evidence="13 14" id="KW-0472">Membrane</keyword>
<dbReference type="InterPro" id="IPR041575">
    <property type="entry name" value="Rubredoxin_C"/>
</dbReference>
<gene>
    <name evidence="16" type="ORF">Thpro_021550</name>
</gene>
<dbReference type="RefSeq" id="WP_065089465.1">
    <property type="nucleotide sequence ID" value="NZ_JQSG02000003.1"/>
</dbReference>
<keyword evidence="5" id="KW-0349">Heme</keyword>
<comment type="subcellular location">
    <subcellularLocation>
        <location evidence="2">Membrane</location>
        <topology evidence="2">Multi-pass membrane protein</topology>
    </subcellularLocation>
</comment>
<dbReference type="SUPFAM" id="SSF51905">
    <property type="entry name" value="FAD/NAD(P)-binding domain"/>
    <property type="match status" value="1"/>
</dbReference>
<dbReference type="EMBL" id="JQSG02000003">
    <property type="protein sequence ID" value="OBS09222.1"/>
    <property type="molecule type" value="Genomic_DNA"/>
</dbReference>
<dbReference type="InterPro" id="IPR036150">
    <property type="entry name" value="Cyt_b/b6_C_sf"/>
</dbReference>
<evidence type="ECO:0000256" key="2">
    <source>
        <dbReference type="ARBA" id="ARBA00004141"/>
    </source>
</evidence>
<accession>A0A1A6C3T1</accession>
<dbReference type="GO" id="GO:0009055">
    <property type="term" value="F:electron transfer activity"/>
    <property type="evidence" value="ECO:0007669"/>
    <property type="project" value="InterPro"/>
</dbReference>
<protein>
    <submittedName>
        <fullName evidence="16">Nitrite reductase [NAD(P)H] large subunit</fullName>
    </submittedName>
</protein>
<dbReference type="STRING" id="160660.BJI67_02005"/>
<dbReference type="InterPro" id="IPR007419">
    <property type="entry name" value="BFD-like_2Fe2S-bd_dom"/>
</dbReference>
<dbReference type="GO" id="GO:0046872">
    <property type="term" value="F:metal ion binding"/>
    <property type="evidence" value="ECO:0007669"/>
    <property type="project" value="UniProtKB-KW"/>
</dbReference>
<feature type="transmembrane region" description="Helical" evidence="14">
    <location>
        <begin position="627"/>
        <end position="646"/>
    </location>
</feature>
<dbReference type="Pfam" id="PF00032">
    <property type="entry name" value="Cytochrom_B_C"/>
    <property type="match status" value="1"/>
</dbReference>
<comment type="cofactor">
    <cofactor evidence="1">
        <name>FAD</name>
        <dbReference type="ChEBI" id="CHEBI:57692"/>
    </cofactor>
</comment>
<keyword evidence="9" id="KW-0274">FAD</keyword>
<dbReference type="PANTHER" id="PTHR43429">
    <property type="entry name" value="PYRIDINE NUCLEOTIDE-DISULFIDE OXIDOREDUCTASE DOMAIN-CONTAINING"/>
    <property type="match status" value="1"/>
</dbReference>
<keyword evidence="4" id="KW-0813">Transport</keyword>
<evidence type="ECO:0000256" key="1">
    <source>
        <dbReference type="ARBA" id="ARBA00001974"/>
    </source>
</evidence>
<feature type="domain" description="Cytochrome b/b6 C-terminal region profile" evidence="15">
    <location>
        <begin position="478"/>
        <end position="654"/>
    </location>
</feature>
<dbReference type="PROSITE" id="PS51003">
    <property type="entry name" value="CYTB_CTER"/>
    <property type="match status" value="1"/>
</dbReference>
<dbReference type="Pfam" id="PF18267">
    <property type="entry name" value="Rubredoxin_C"/>
    <property type="match status" value="1"/>
</dbReference>
<organism evidence="16 17">
    <name type="scientific">Acidihalobacter prosperus</name>
    <dbReference type="NCBI Taxonomy" id="160660"/>
    <lineage>
        <taxon>Bacteria</taxon>
        <taxon>Pseudomonadati</taxon>
        <taxon>Pseudomonadota</taxon>
        <taxon>Gammaproteobacteria</taxon>
        <taxon>Chromatiales</taxon>
        <taxon>Ectothiorhodospiraceae</taxon>
        <taxon>Acidihalobacter</taxon>
    </lineage>
</organism>
<dbReference type="InterPro" id="IPR050260">
    <property type="entry name" value="FAD-bd_OxRdtase"/>
</dbReference>
<evidence type="ECO:0000256" key="11">
    <source>
        <dbReference type="ARBA" id="ARBA00022989"/>
    </source>
</evidence>
<evidence type="ECO:0000256" key="5">
    <source>
        <dbReference type="ARBA" id="ARBA00022617"/>
    </source>
</evidence>
<keyword evidence="10" id="KW-0249">Electron transport</keyword>
<feature type="transmembrane region" description="Helical" evidence="14">
    <location>
        <begin position="598"/>
        <end position="615"/>
    </location>
</feature>
<evidence type="ECO:0000256" key="8">
    <source>
        <dbReference type="ARBA" id="ARBA00022723"/>
    </source>
</evidence>
<evidence type="ECO:0000256" key="14">
    <source>
        <dbReference type="SAM" id="Phobius"/>
    </source>
</evidence>
<feature type="transmembrane region" description="Helical" evidence="14">
    <location>
        <begin position="560"/>
        <end position="578"/>
    </location>
</feature>
<evidence type="ECO:0000256" key="13">
    <source>
        <dbReference type="ARBA" id="ARBA00023136"/>
    </source>
</evidence>
<evidence type="ECO:0000313" key="16">
    <source>
        <dbReference type="EMBL" id="OBS09222.1"/>
    </source>
</evidence>
<dbReference type="Gene3D" id="3.30.390.30">
    <property type="match status" value="1"/>
</dbReference>
<evidence type="ECO:0000256" key="9">
    <source>
        <dbReference type="ARBA" id="ARBA00022827"/>
    </source>
</evidence>
<evidence type="ECO:0000256" key="7">
    <source>
        <dbReference type="ARBA" id="ARBA00022692"/>
    </source>
</evidence>
<dbReference type="AlphaFoldDB" id="A0A1A6C3T1"/>
<evidence type="ECO:0000256" key="6">
    <source>
        <dbReference type="ARBA" id="ARBA00022630"/>
    </source>
</evidence>
<reference evidence="16 17" key="1">
    <citation type="journal article" date="2014" name="Genome Announc.">
        <title>Draft Genome Sequence of the Iron-Oxidizing, Acidophilic, and Halotolerant 'Thiobacillus prosperus' Type Strain DSM 5130.</title>
        <authorList>
            <person name="Ossandon F.J."/>
            <person name="Cardenas J.P."/>
            <person name="Corbett M."/>
            <person name="Quatrini R."/>
            <person name="Holmes D.S."/>
            <person name="Watkin E."/>
        </authorList>
    </citation>
    <scope>NUCLEOTIDE SEQUENCE [LARGE SCALE GENOMIC DNA]</scope>
    <source>
        <strain evidence="16 17">DSM 5130</strain>
    </source>
</reference>
<dbReference type="InterPro" id="IPR023753">
    <property type="entry name" value="FAD/NAD-binding_dom"/>
</dbReference>
<evidence type="ECO:0000313" key="17">
    <source>
        <dbReference type="Proteomes" id="UP000029273"/>
    </source>
</evidence>
<comment type="similarity">
    <text evidence="3">Belongs to the FAD-dependent oxidoreductase family.</text>
</comment>
<keyword evidence="12" id="KW-0408">Iron</keyword>
<dbReference type="Proteomes" id="UP000029273">
    <property type="component" value="Unassembled WGS sequence"/>
</dbReference>
<evidence type="ECO:0000256" key="4">
    <source>
        <dbReference type="ARBA" id="ARBA00022448"/>
    </source>
</evidence>
<comment type="caution">
    <text evidence="16">The sequence shown here is derived from an EMBL/GenBank/DDBJ whole genome shotgun (WGS) entry which is preliminary data.</text>
</comment>
<sequence length="659" mass="72695">MVSEQKRVVVIGNGMAGSRFVKELQKQAPGGYQIIVFGDEPYSAYDRIQLSPLLANERSLPDIMIDDEAWVGDGGNKLYKGHRIASVDRERKIVTSDQGVTEAYDYLVFAVGSKPMVPPIPGRELPEVTVFRTIDDVDYMLERAGKHTHVVVIGGGLLGLEAANALRVQGAEVAVVHLADWLMERQLDAGGSALLQRRLEDKGIVFHLPRMTESIVGDEHVEAVRFQRGEEIRADMVVICAGIIPNVELAKAAGLKVDRGIVVNDQLETSDPSIFAIGECVQHKGKTYGLVDPCYEQARVLARYMSGDIEAGYGGSLPSTQLKITGIDLYSQGQIMAGEGIDELVYVDERRGIYKKACIKNNRVAGCILYGDVSLSQWFKELIRNGEDISDRRDVLLTGGSGGGEAVDIVGNLPDTAEICTCNSVSKGEIVSAIKMHNLSSVEDVRLTTRAASSCGTCSRQVDQILSMTLGSEYGESMPKPLSINIDLFSYFREKDLFFYALLGTIFAAIVFFEPTFFNIFIDQDNSTPANTLKSPADVRPLFFLGPFYAILRSISDKHLGVFMMTLAIVVMFLVPFLDNSPEARVKPHPLFDNTYKVLLIFMVICYIVLGWIGFEPATPVLAMWGRWFTIGYFIFFAAMPVLSLVRRWTAHKYASGQA</sequence>
<feature type="transmembrane region" description="Helical" evidence="14">
    <location>
        <begin position="497"/>
        <end position="522"/>
    </location>
</feature>
<dbReference type="OrthoDB" id="9808980at2"/>
<dbReference type="InterPro" id="IPR016156">
    <property type="entry name" value="FAD/NAD-linked_Rdtase_dimer_sf"/>
</dbReference>
<evidence type="ECO:0000256" key="3">
    <source>
        <dbReference type="ARBA" id="ARBA00006442"/>
    </source>
</evidence>
<dbReference type="Gene3D" id="3.50.50.60">
    <property type="entry name" value="FAD/NAD(P)-binding domain"/>
    <property type="match status" value="2"/>
</dbReference>
<dbReference type="InterPro" id="IPR036188">
    <property type="entry name" value="FAD/NAD-bd_sf"/>
</dbReference>
<dbReference type="PANTHER" id="PTHR43429:SF3">
    <property type="entry name" value="NITRITE REDUCTASE [NAD(P)H]"/>
    <property type="match status" value="1"/>
</dbReference>
<dbReference type="Gene3D" id="1.10.10.1100">
    <property type="entry name" value="BFD-like [2Fe-2S]-binding domain"/>
    <property type="match status" value="1"/>
</dbReference>
<proteinExistence type="inferred from homology"/>
<dbReference type="Pfam" id="PF07992">
    <property type="entry name" value="Pyr_redox_2"/>
    <property type="match status" value="1"/>
</dbReference>
<keyword evidence="17" id="KW-1185">Reference proteome</keyword>
<dbReference type="CDD" id="cd19943">
    <property type="entry name" value="NirB_Fer2_BFD-like_1"/>
    <property type="match status" value="1"/>
</dbReference>